<evidence type="ECO:0008006" key="3">
    <source>
        <dbReference type="Google" id="ProtNLM"/>
    </source>
</evidence>
<dbReference type="Gene3D" id="1.25.10.10">
    <property type="entry name" value="Leucine-rich Repeat Variant"/>
    <property type="match status" value="1"/>
</dbReference>
<evidence type="ECO:0000313" key="1">
    <source>
        <dbReference type="EMBL" id="HCO26183.1"/>
    </source>
</evidence>
<dbReference type="EMBL" id="DQAY01000152">
    <property type="protein sequence ID" value="HCO26183.1"/>
    <property type="molecule type" value="Genomic_DNA"/>
</dbReference>
<proteinExistence type="predicted"/>
<dbReference type="SUPFAM" id="SSF48371">
    <property type="entry name" value="ARM repeat"/>
    <property type="match status" value="1"/>
</dbReference>
<reference evidence="1 2" key="1">
    <citation type="journal article" date="2018" name="Nat. Biotechnol.">
        <title>A standardized bacterial taxonomy based on genome phylogeny substantially revises the tree of life.</title>
        <authorList>
            <person name="Parks D.H."/>
            <person name="Chuvochina M."/>
            <person name="Waite D.W."/>
            <person name="Rinke C."/>
            <person name="Skarshewski A."/>
            <person name="Chaumeil P.A."/>
            <person name="Hugenholtz P."/>
        </authorList>
    </citation>
    <scope>NUCLEOTIDE SEQUENCE [LARGE SCALE GENOMIC DNA]</scope>
    <source>
        <strain evidence="1">UBA9375</strain>
    </source>
</reference>
<evidence type="ECO:0000313" key="2">
    <source>
        <dbReference type="Proteomes" id="UP000263642"/>
    </source>
</evidence>
<dbReference type="InterPro" id="IPR016024">
    <property type="entry name" value="ARM-type_fold"/>
</dbReference>
<gene>
    <name evidence="1" type="ORF">DIT97_25350</name>
</gene>
<sequence length="172" mass="20127">MVEIRRLLENQQKWTVEELQSLYDRISGEPEFCSVLLSLLADPERQQAASWLLKQALESGQDVTRLDWSPYYRSLSELQNWETQLHLLQCLPYLTINKREVKQLEPFLRRCLQSKNKFVRAWSYNGFNELALQHADFKPEVDSLLAAALEEEAPSVKARIRNILKQRLSHGS</sequence>
<dbReference type="AlphaFoldDB" id="A0A3D3RBI2"/>
<accession>A0A3D3RBI2</accession>
<comment type="caution">
    <text evidence="1">The sequence shown here is derived from an EMBL/GenBank/DDBJ whole genome shotgun (WGS) entry which is preliminary data.</text>
</comment>
<dbReference type="InterPro" id="IPR011989">
    <property type="entry name" value="ARM-like"/>
</dbReference>
<dbReference type="Proteomes" id="UP000263642">
    <property type="component" value="Unassembled WGS sequence"/>
</dbReference>
<organism evidence="1 2">
    <name type="scientific">Gimesia maris</name>
    <dbReference type="NCBI Taxonomy" id="122"/>
    <lineage>
        <taxon>Bacteria</taxon>
        <taxon>Pseudomonadati</taxon>
        <taxon>Planctomycetota</taxon>
        <taxon>Planctomycetia</taxon>
        <taxon>Planctomycetales</taxon>
        <taxon>Planctomycetaceae</taxon>
        <taxon>Gimesia</taxon>
    </lineage>
</organism>
<protein>
    <recommendedName>
        <fullName evidence="3">HEAT repeat domain-containing protein</fullName>
    </recommendedName>
</protein>
<name>A0A3D3RBI2_9PLAN</name>